<dbReference type="InterPro" id="IPR023696">
    <property type="entry name" value="Ureohydrolase_dom_sf"/>
</dbReference>
<dbReference type="PANTHER" id="PTHR10625">
    <property type="entry name" value="HISTONE DEACETYLASE HDAC1-RELATED"/>
    <property type="match status" value="1"/>
</dbReference>
<sequence length="337" mass="36594">MDIGVRHCNSSGFRRGALPRADRHAEAAVSTLYLTHPACLDHETPLGHPECAERLRAVERALEQEKFALLLREQAPLGSREAIHRVHPERYVEAIEQATPRSGIVHIDGDTALSRGSFEAALRGVGAAVRATDEVMAGRVGNAFCATRPPGHHAERAQAMGFCLFNNVAIAARHARTAHGAGRVAIVDWDVHHGNGTQDIFWSDPDVLYCSTHEMPLYPGTGAMSEQGEHDTIVNVPLPAGTNSRSFREAFDFAILPRLEAFKADLIIISAGFDAHWRDPLANLNLTEADFAWATLRLMAIADSQCKGRIVSMLEGGYDLDALAKSTAGHVEALMGM</sequence>
<reference evidence="3" key="1">
    <citation type="journal article" date="2014" name="Int. J. Syst. Evol. Microbiol.">
        <title>Complete genome sequence of Corynebacterium casei LMG S-19264T (=DSM 44701T), isolated from a smear-ripened cheese.</title>
        <authorList>
            <consortium name="US DOE Joint Genome Institute (JGI-PGF)"/>
            <person name="Walter F."/>
            <person name="Albersmeier A."/>
            <person name="Kalinowski J."/>
            <person name="Ruckert C."/>
        </authorList>
    </citation>
    <scope>NUCLEOTIDE SEQUENCE</scope>
    <source>
        <strain evidence="3">CGMCC 1.12919</strain>
    </source>
</reference>
<dbReference type="PRINTS" id="PR01270">
    <property type="entry name" value="HDASUPER"/>
</dbReference>
<protein>
    <submittedName>
        <fullName evidence="3">Acetoin utilization protein</fullName>
    </submittedName>
</protein>
<dbReference type="PANTHER" id="PTHR10625:SF10">
    <property type="entry name" value="HISTONE DEACETYLASE HDAC1"/>
    <property type="match status" value="1"/>
</dbReference>
<comment type="similarity">
    <text evidence="1">Belongs to the histone deacetylase family.</text>
</comment>
<dbReference type="GO" id="GO:0004407">
    <property type="term" value="F:histone deacetylase activity"/>
    <property type="evidence" value="ECO:0007669"/>
    <property type="project" value="TreeGrafter"/>
</dbReference>
<dbReference type="AlphaFoldDB" id="A0A916U6P8"/>
<dbReference type="InterPro" id="IPR037138">
    <property type="entry name" value="His_deacetylse_dom_sf"/>
</dbReference>
<evidence type="ECO:0000259" key="2">
    <source>
        <dbReference type="Pfam" id="PF00850"/>
    </source>
</evidence>
<dbReference type="SUPFAM" id="SSF52768">
    <property type="entry name" value="Arginase/deacetylase"/>
    <property type="match status" value="1"/>
</dbReference>
<keyword evidence="4" id="KW-1185">Reference proteome</keyword>
<dbReference type="Pfam" id="PF00850">
    <property type="entry name" value="Hist_deacetyl"/>
    <property type="match status" value="1"/>
</dbReference>
<comment type="caution">
    <text evidence="3">The sequence shown here is derived from an EMBL/GenBank/DDBJ whole genome shotgun (WGS) entry which is preliminary data.</text>
</comment>
<dbReference type="CDD" id="cd11599">
    <property type="entry name" value="HDAC_classII_2"/>
    <property type="match status" value="1"/>
</dbReference>
<proteinExistence type="inferred from homology"/>
<name>A0A916U6P8_9HYPH</name>
<reference evidence="3" key="2">
    <citation type="submission" date="2020-09" db="EMBL/GenBank/DDBJ databases">
        <authorList>
            <person name="Sun Q."/>
            <person name="Zhou Y."/>
        </authorList>
    </citation>
    <scope>NUCLEOTIDE SEQUENCE</scope>
    <source>
        <strain evidence="3">CGMCC 1.12919</strain>
    </source>
</reference>
<dbReference type="InterPro" id="IPR023801">
    <property type="entry name" value="His_deacetylse_dom"/>
</dbReference>
<evidence type="ECO:0000313" key="4">
    <source>
        <dbReference type="Proteomes" id="UP000637002"/>
    </source>
</evidence>
<accession>A0A916U6P8</accession>
<dbReference type="InterPro" id="IPR000286">
    <property type="entry name" value="HDACs"/>
</dbReference>
<feature type="domain" description="Histone deacetylase" evidence="2">
    <location>
        <begin position="48"/>
        <end position="334"/>
    </location>
</feature>
<dbReference type="Proteomes" id="UP000637002">
    <property type="component" value="Unassembled WGS sequence"/>
</dbReference>
<dbReference type="EMBL" id="BMGG01000003">
    <property type="protein sequence ID" value="GGC61843.1"/>
    <property type="molecule type" value="Genomic_DNA"/>
</dbReference>
<evidence type="ECO:0000313" key="3">
    <source>
        <dbReference type="EMBL" id="GGC61843.1"/>
    </source>
</evidence>
<evidence type="ECO:0000256" key="1">
    <source>
        <dbReference type="ARBA" id="ARBA00005947"/>
    </source>
</evidence>
<gene>
    <name evidence="3" type="ORF">GCM10010994_20580</name>
</gene>
<organism evidence="3 4">
    <name type="scientific">Chelatococcus reniformis</name>
    <dbReference type="NCBI Taxonomy" id="1494448"/>
    <lineage>
        <taxon>Bacteria</taxon>
        <taxon>Pseudomonadati</taxon>
        <taxon>Pseudomonadota</taxon>
        <taxon>Alphaproteobacteria</taxon>
        <taxon>Hyphomicrobiales</taxon>
        <taxon>Chelatococcaceae</taxon>
        <taxon>Chelatococcus</taxon>
    </lineage>
</organism>
<dbReference type="Gene3D" id="3.40.800.20">
    <property type="entry name" value="Histone deacetylase domain"/>
    <property type="match status" value="1"/>
</dbReference>
<dbReference type="GO" id="GO:0040029">
    <property type="term" value="P:epigenetic regulation of gene expression"/>
    <property type="evidence" value="ECO:0007669"/>
    <property type="project" value="TreeGrafter"/>
</dbReference>